<sequence length="61" mass="6892">MEHLPENSSGLRDDLLERSTARAQAGRRANYKKKPGGEENPPGQREREKKVSIMGFANEPR</sequence>
<dbReference type="EMBL" id="LRTV01000008">
    <property type="protein sequence ID" value="RFD79601.1"/>
    <property type="molecule type" value="Genomic_DNA"/>
</dbReference>
<protein>
    <submittedName>
        <fullName evidence="2">Uncharacterized protein</fullName>
    </submittedName>
</protein>
<reference evidence="2 3" key="1">
    <citation type="submission" date="2016-02" db="EMBL/GenBank/DDBJ databases">
        <authorList>
            <person name="Alioto T."/>
            <person name="Alioto T."/>
        </authorList>
    </citation>
    <scope>NUCLEOTIDE SEQUENCE [LARGE SCALE GENOMIC DNA]</scope>
    <source>
        <strain evidence="2 3">NR010</strain>
    </source>
</reference>
<dbReference type="AlphaFoldDB" id="A0A3E1IZQ3"/>
<evidence type="ECO:0000313" key="3">
    <source>
        <dbReference type="Proteomes" id="UP000259221"/>
    </source>
</evidence>
<evidence type="ECO:0000313" key="2">
    <source>
        <dbReference type="EMBL" id="RFD79601.1"/>
    </source>
</evidence>
<feature type="region of interest" description="Disordered" evidence="1">
    <location>
        <begin position="1"/>
        <end position="61"/>
    </location>
</feature>
<accession>A0A3E1IZQ3</accession>
<name>A0A3E1IZQ3_GARVA</name>
<proteinExistence type="predicted"/>
<evidence type="ECO:0000256" key="1">
    <source>
        <dbReference type="SAM" id="MobiDB-lite"/>
    </source>
</evidence>
<comment type="caution">
    <text evidence="2">The sequence shown here is derived from an EMBL/GenBank/DDBJ whole genome shotgun (WGS) entry which is preliminary data.</text>
</comment>
<dbReference type="Proteomes" id="UP000259221">
    <property type="component" value="Unassembled WGS sequence"/>
</dbReference>
<feature type="compositionally biased region" description="Basic and acidic residues" evidence="1">
    <location>
        <begin position="1"/>
        <end position="20"/>
    </location>
</feature>
<gene>
    <name evidence="2" type="ORF">AXE77_04435</name>
</gene>
<organism evidence="2 3">
    <name type="scientific">Gardnerella vaginalis</name>
    <dbReference type="NCBI Taxonomy" id="2702"/>
    <lineage>
        <taxon>Bacteria</taxon>
        <taxon>Bacillati</taxon>
        <taxon>Actinomycetota</taxon>
        <taxon>Actinomycetes</taxon>
        <taxon>Bifidobacteriales</taxon>
        <taxon>Bifidobacteriaceae</taxon>
        <taxon>Gardnerella</taxon>
    </lineage>
</organism>